<dbReference type="RefSeq" id="WP_202084999.1">
    <property type="nucleotide sequence ID" value="NZ_JAERTZ010000023.1"/>
</dbReference>
<keyword evidence="2" id="KW-1185">Reference proteome</keyword>
<evidence type="ECO:0008006" key="3">
    <source>
        <dbReference type="Google" id="ProtNLM"/>
    </source>
</evidence>
<dbReference type="Pfam" id="PF11316">
    <property type="entry name" value="Rhamno_transf"/>
    <property type="match status" value="1"/>
</dbReference>
<name>A0ABS1QSD8_9GAMM</name>
<evidence type="ECO:0000313" key="2">
    <source>
        <dbReference type="Proteomes" id="UP000638570"/>
    </source>
</evidence>
<evidence type="ECO:0000313" key="1">
    <source>
        <dbReference type="EMBL" id="MBL1377760.1"/>
    </source>
</evidence>
<accession>A0ABS1QSD8</accession>
<comment type="caution">
    <text evidence="1">The sequence shown here is derived from an EMBL/GenBank/DDBJ whole genome shotgun (WGS) entry which is preliminary data.</text>
</comment>
<protein>
    <recommendedName>
        <fullName evidence="3">Rhamnosyl transferase</fullName>
    </recommendedName>
</protein>
<dbReference type="EMBL" id="JAERTZ010000023">
    <property type="protein sequence ID" value="MBL1377760.1"/>
    <property type="molecule type" value="Genomic_DNA"/>
</dbReference>
<proteinExistence type="predicted"/>
<gene>
    <name evidence="1" type="ORF">JKV55_10505</name>
</gene>
<dbReference type="Proteomes" id="UP000638570">
    <property type="component" value="Unassembled WGS sequence"/>
</dbReference>
<organism evidence="1 2">
    <name type="scientific">Zobellella iuensis</name>
    <dbReference type="NCBI Taxonomy" id="2803811"/>
    <lineage>
        <taxon>Bacteria</taxon>
        <taxon>Pseudomonadati</taxon>
        <taxon>Pseudomonadota</taxon>
        <taxon>Gammaproteobacteria</taxon>
        <taxon>Aeromonadales</taxon>
        <taxon>Aeromonadaceae</taxon>
        <taxon>Zobellella</taxon>
    </lineage>
</organism>
<dbReference type="InterPro" id="IPR021466">
    <property type="entry name" value="Put_rhamnosyl_transferase"/>
</dbReference>
<reference evidence="2" key="1">
    <citation type="submission" date="2021-01" db="EMBL/GenBank/DDBJ databases">
        <title>Genome public.</title>
        <authorList>
            <person name="Liu C."/>
            <person name="Sun Q."/>
        </authorList>
    </citation>
    <scope>NUCLEOTIDE SEQUENCE [LARGE SCALE GENOMIC DNA]</scope>
    <source>
        <strain evidence="2">CGMCC 1.18722</strain>
    </source>
</reference>
<sequence>MNARINLNSNSFDFFIFTRFGIDVEDLEWFENRFRIFEAITLSSMKNQTDTNFTWIIFIGEKFIDSINARLTDLLAGSQFKYEIVKDRQCNETIKNAIAKHATNDYIISGRIDDDDAWSINHINEIKQTCLSLIKKGKENFGFSYEDGVEWLYTDLIDITKLHNDGQRIVRKEGCYPYNCPFHSMSSFVLVKKGTEFPFFNRIHGTRGDILLEYNFGKYTFKTEKPSWLYFRHQQTNSSTHKAHKMPKLDISLQSLCSTFGLNLEKVEDLISDASNIKYPMKKRRHGDENKGNILLDISMGQNSGSDAMPIITYTTAGSVMSFKIENIKFSGESRACIYDRENKVYVHFTPFTGDTITSSFILEGKPSRYMLKIQVKEDRKWKDKLFSGKKFIEI</sequence>